<evidence type="ECO:0000313" key="7">
    <source>
        <dbReference type="EMBL" id="KAG7384608.1"/>
    </source>
</evidence>
<comment type="subcellular location">
    <subcellularLocation>
        <location evidence="1 5">Secreted</location>
    </subcellularLocation>
</comment>
<evidence type="ECO:0000256" key="3">
    <source>
        <dbReference type="ARBA" id="ARBA00022525"/>
    </source>
</evidence>
<evidence type="ECO:0000256" key="4">
    <source>
        <dbReference type="ARBA" id="ARBA00022729"/>
    </source>
</evidence>
<keyword evidence="8" id="KW-1185">Reference proteome</keyword>
<proteinExistence type="inferred from homology"/>
<name>A0A8T1VWI1_9STRA</name>
<dbReference type="EMBL" id="JAGDFL010000590">
    <property type="protein sequence ID" value="KAG7384608.1"/>
    <property type="molecule type" value="Genomic_DNA"/>
</dbReference>
<evidence type="ECO:0000256" key="2">
    <source>
        <dbReference type="ARBA" id="ARBA00010400"/>
    </source>
</evidence>
<keyword evidence="4 5" id="KW-0732">Signal</keyword>
<feature type="compositionally biased region" description="Acidic residues" evidence="6">
    <location>
        <begin position="65"/>
        <end position="84"/>
    </location>
</feature>
<dbReference type="InterPro" id="IPR031825">
    <property type="entry name" value="RXLR"/>
</dbReference>
<comment type="similarity">
    <text evidence="2 5">Belongs to the RxLR effector family.</text>
</comment>
<evidence type="ECO:0000256" key="6">
    <source>
        <dbReference type="SAM" id="MobiDB-lite"/>
    </source>
</evidence>
<dbReference type="AlphaFoldDB" id="A0A8T1VWI1"/>
<feature type="signal peptide" evidence="5">
    <location>
        <begin position="1"/>
        <end position="23"/>
    </location>
</feature>
<keyword evidence="3 5" id="KW-0964">Secreted</keyword>
<evidence type="ECO:0000313" key="8">
    <source>
        <dbReference type="Proteomes" id="UP000693981"/>
    </source>
</evidence>
<dbReference type="Pfam" id="PF16810">
    <property type="entry name" value="RXLR"/>
    <property type="match status" value="1"/>
</dbReference>
<dbReference type="GO" id="GO:0005576">
    <property type="term" value="C:extracellular region"/>
    <property type="evidence" value="ECO:0007669"/>
    <property type="project" value="UniProtKB-SubCell"/>
</dbReference>
<evidence type="ECO:0000256" key="5">
    <source>
        <dbReference type="RuleBase" id="RU367124"/>
    </source>
</evidence>
<evidence type="ECO:0000256" key="1">
    <source>
        <dbReference type="ARBA" id="ARBA00004613"/>
    </source>
</evidence>
<comment type="caution">
    <text evidence="7">The sequence shown here is derived from an EMBL/GenBank/DDBJ whole genome shotgun (WGS) entry which is preliminary data.</text>
</comment>
<comment type="function">
    <text evidence="5">Effector that suppresses plant defense responses during pathogen infection.</text>
</comment>
<dbReference type="Proteomes" id="UP000693981">
    <property type="component" value="Unassembled WGS sequence"/>
</dbReference>
<gene>
    <name evidence="7" type="ORF">PHYBOEH_009404</name>
</gene>
<accession>A0A8T1VWI1</accession>
<feature type="chain" id="PRO_5035964105" description="RxLR effector protein" evidence="5">
    <location>
        <begin position="24"/>
        <end position="149"/>
    </location>
</feature>
<protein>
    <recommendedName>
        <fullName evidence="5">RxLR effector protein</fullName>
    </recommendedName>
</protein>
<reference evidence="7" key="1">
    <citation type="submission" date="2021-02" db="EMBL/GenBank/DDBJ databases">
        <authorList>
            <person name="Palmer J.M."/>
        </authorList>
    </citation>
    <scope>NUCLEOTIDE SEQUENCE</scope>
    <source>
        <strain evidence="7">SCRP23</strain>
    </source>
</reference>
<sequence>MRAPYILLLITATLLAGSDFVSATATGPTNLAAVASTDAVESIDSALFNDYTKRSLRTHKAKEVIDEDEEEDTDEDDDSADEEERVNASKLRQYLERDDIAYTKFGKWAKRKKPFTPTDFYNKYVMADEKWRPIYNSYFNWYKTKKGGY</sequence>
<comment type="domain">
    <text evidence="5">The RxLR-dEER motif acts to carry the protein into the host cell cytoplasm through binding to cell surface phosphatidylinositol-3-phosphate.</text>
</comment>
<dbReference type="OrthoDB" id="144273at2759"/>
<feature type="region of interest" description="Disordered" evidence="6">
    <location>
        <begin position="59"/>
        <end position="88"/>
    </location>
</feature>
<organism evidence="7 8">
    <name type="scientific">Phytophthora boehmeriae</name>
    <dbReference type="NCBI Taxonomy" id="109152"/>
    <lineage>
        <taxon>Eukaryota</taxon>
        <taxon>Sar</taxon>
        <taxon>Stramenopiles</taxon>
        <taxon>Oomycota</taxon>
        <taxon>Peronosporomycetes</taxon>
        <taxon>Peronosporales</taxon>
        <taxon>Peronosporaceae</taxon>
        <taxon>Phytophthora</taxon>
    </lineage>
</organism>